<dbReference type="InterPro" id="IPR031803">
    <property type="entry name" value="BAT_GAF/HTH-assoc"/>
</dbReference>
<feature type="domain" description="Bacterioopsin transcriptional activator GAF and HTH associated" evidence="4">
    <location>
        <begin position="23"/>
        <end position="173"/>
    </location>
</feature>
<evidence type="ECO:0000313" key="6">
    <source>
        <dbReference type="Proteomes" id="UP001596312"/>
    </source>
</evidence>
<name>A0ABD5VC25_9EURY</name>
<organism evidence="5 6">
    <name type="scientific">Halalkalicoccus tibetensis</name>
    <dbReference type="NCBI Taxonomy" id="175632"/>
    <lineage>
        <taxon>Archaea</taxon>
        <taxon>Methanobacteriati</taxon>
        <taxon>Methanobacteriota</taxon>
        <taxon>Stenosarchaea group</taxon>
        <taxon>Halobacteria</taxon>
        <taxon>Halobacteriales</taxon>
        <taxon>Halococcaceae</taxon>
        <taxon>Halalkalicoccus</taxon>
    </lineage>
</organism>
<dbReference type="Proteomes" id="UP001596312">
    <property type="component" value="Unassembled WGS sequence"/>
</dbReference>
<evidence type="ECO:0000313" key="5">
    <source>
        <dbReference type="EMBL" id="MFC6906750.1"/>
    </source>
</evidence>
<dbReference type="AlphaFoldDB" id="A0ABD5VC25"/>
<dbReference type="Pfam" id="PF15915">
    <property type="entry name" value="BAT"/>
    <property type="match status" value="1"/>
</dbReference>
<proteinExistence type="predicted"/>
<evidence type="ECO:0000259" key="4">
    <source>
        <dbReference type="Pfam" id="PF15915"/>
    </source>
</evidence>
<gene>
    <name evidence="5" type="ORF">ACFQGH_16270</name>
</gene>
<feature type="domain" description="HTH bat-type" evidence="3">
    <location>
        <begin position="176"/>
        <end position="227"/>
    </location>
</feature>
<comment type="caution">
    <text evidence="5">The sequence shown here is derived from an EMBL/GenBank/DDBJ whole genome shotgun (WGS) entry which is preliminary data.</text>
</comment>
<keyword evidence="2" id="KW-0804">Transcription</keyword>
<dbReference type="EMBL" id="JBHSXQ010000005">
    <property type="protein sequence ID" value="MFC6906750.1"/>
    <property type="molecule type" value="Genomic_DNA"/>
</dbReference>
<evidence type="ECO:0000256" key="1">
    <source>
        <dbReference type="ARBA" id="ARBA00023015"/>
    </source>
</evidence>
<dbReference type="InterPro" id="IPR007050">
    <property type="entry name" value="HTH_bacterioopsin"/>
</dbReference>
<dbReference type="PANTHER" id="PTHR34236:SF1">
    <property type="entry name" value="DIMETHYL SULFOXIDE REDUCTASE TRANSCRIPTIONAL ACTIVATOR"/>
    <property type="match status" value="1"/>
</dbReference>
<sequence length="244" mass="27474">MYIGSGIDKHGETKISMVSISKFRIPVEEFALAETAEKVPDLHIEINPFVAQSLDAALPVAWIRTVDFEAFEQEIEEDSTVEECSRLTVSDDERLYCLEWASEVEGNLQILLSKECAIKTVNLESTTERDVWELELICPEHETLTEIYKGCEENGISVTVDAIYRLDSDGRTTDGLSELQYQSLLKAHEMGYYNVPREVSLSELADELNVSHQALSERLRRGHGRLVESASGSTDPLKSKKNFL</sequence>
<dbReference type="Pfam" id="PF04967">
    <property type="entry name" value="HTH_10"/>
    <property type="match status" value="1"/>
</dbReference>
<reference evidence="5 6" key="1">
    <citation type="journal article" date="2019" name="Int. J. Syst. Evol. Microbiol.">
        <title>The Global Catalogue of Microorganisms (GCM) 10K type strain sequencing project: providing services to taxonomists for standard genome sequencing and annotation.</title>
        <authorList>
            <consortium name="The Broad Institute Genomics Platform"/>
            <consortium name="The Broad Institute Genome Sequencing Center for Infectious Disease"/>
            <person name="Wu L."/>
            <person name="Ma J."/>
        </authorList>
    </citation>
    <scope>NUCLEOTIDE SEQUENCE [LARGE SCALE GENOMIC DNA]</scope>
    <source>
        <strain evidence="5 6">CGMCC 1.3240</strain>
    </source>
</reference>
<dbReference type="RefSeq" id="WP_340605326.1">
    <property type="nucleotide sequence ID" value="NZ_JBBMXV010000005.1"/>
</dbReference>
<accession>A0ABD5VC25</accession>
<keyword evidence="6" id="KW-1185">Reference proteome</keyword>
<evidence type="ECO:0000259" key="3">
    <source>
        <dbReference type="Pfam" id="PF04967"/>
    </source>
</evidence>
<evidence type="ECO:0000256" key="2">
    <source>
        <dbReference type="ARBA" id="ARBA00023163"/>
    </source>
</evidence>
<keyword evidence="1" id="KW-0805">Transcription regulation</keyword>
<protein>
    <submittedName>
        <fullName evidence="5">Helix-turn-helix domain-containing protein</fullName>
    </submittedName>
</protein>
<dbReference type="PANTHER" id="PTHR34236">
    <property type="entry name" value="DIMETHYL SULFOXIDE REDUCTASE TRANSCRIPTIONAL ACTIVATOR"/>
    <property type="match status" value="1"/>
</dbReference>